<gene>
    <name evidence="4" type="ORF">D7W81_12665</name>
</gene>
<dbReference type="Gene3D" id="3.40.50.1820">
    <property type="entry name" value="alpha/beta hydrolase"/>
    <property type="match status" value="1"/>
</dbReference>
<evidence type="ECO:0000313" key="5">
    <source>
        <dbReference type="Proteomes" id="UP000267003"/>
    </source>
</evidence>
<evidence type="ECO:0000256" key="1">
    <source>
        <dbReference type="ARBA" id="ARBA00022729"/>
    </source>
</evidence>
<reference evidence="5" key="1">
    <citation type="submission" date="2018-09" db="EMBL/GenBank/DDBJ databases">
        <authorList>
            <person name="Livingstone P.G."/>
            <person name="Whitworth D.E."/>
        </authorList>
    </citation>
    <scope>NUCLEOTIDE SEQUENCE [LARGE SCALE GENOMIC DNA]</scope>
    <source>
        <strain evidence="5">AB050A</strain>
    </source>
</reference>
<name>A0A3A8QPT8_9BACT</name>
<dbReference type="EMBL" id="RAWK01000062">
    <property type="protein sequence ID" value="RKH68385.1"/>
    <property type="molecule type" value="Genomic_DNA"/>
</dbReference>
<accession>A0A3A8QPT8</accession>
<keyword evidence="1 2" id="KW-0732">Signal</keyword>
<dbReference type="PANTHER" id="PTHR43037:SF1">
    <property type="entry name" value="BLL1128 PROTEIN"/>
    <property type="match status" value="1"/>
</dbReference>
<evidence type="ECO:0000256" key="2">
    <source>
        <dbReference type="SAM" id="SignalP"/>
    </source>
</evidence>
<dbReference type="SUPFAM" id="SSF53474">
    <property type="entry name" value="alpha/beta-Hydrolases"/>
    <property type="match status" value="1"/>
</dbReference>
<dbReference type="GO" id="GO:0016787">
    <property type="term" value="F:hydrolase activity"/>
    <property type="evidence" value="ECO:0007669"/>
    <property type="project" value="InterPro"/>
</dbReference>
<dbReference type="AlphaFoldDB" id="A0A3A8QPT8"/>
<dbReference type="InterPro" id="IPR050955">
    <property type="entry name" value="Plant_Biomass_Hydrol_Est"/>
</dbReference>
<dbReference type="Proteomes" id="UP000267003">
    <property type="component" value="Unassembled WGS sequence"/>
</dbReference>
<comment type="caution">
    <text evidence="4">The sequence shown here is derived from an EMBL/GenBank/DDBJ whole genome shotgun (WGS) entry which is preliminary data.</text>
</comment>
<evidence type="ECO:0000259" key="3">
    <source>
        <dbReference type="Pfam" id="PF01738"/>
    </source>
</evidence>
<dbReference type="Pfam" id="PF01738">
    <property type="entry name" value="DLH"/>
    <property type="match status" value="1"/>
</dbReference>
<feature type="domain" description="Dienelactone hydrolase" evidence="3">
    <location>
        <begin position="116"/>
        <end position="229"/>
    </location>
</feature>
<dbReference type="OrthoDB" id="9764953at2"/>
<sequence length="253" mass="27243">MTAIRRLLMLCLGWVLFSAQAALAAQGEVVARPYGTVPGMNYGYWEYLPLGYDDAPTEEFPLVVFLHGVGEAGNGNATNLEKIMNRRAPPRLARDGRDFPFILVSPQRFNAFIQVAEIDAIIEFAKVHYRVDPKRIYLTGISAGAIQTWAYAAVHYDKLAAVVPIAGNGNGVNLCPAAASGLPVWAFHGTADGTVSPYGSINAVNAMNTTCSPKANPAALLTLYTGVGHDSWGRTYDGSAGHDVYTWMLGYSL</sequence>
<feature type="chain" id="PRO_5017226110" description="Dienelactone hydrolase domain-containing protein" evidence="2">
    <location>
        <begin position="25"/>
        <end position="253"/>
    </location>
</feature>
<proteinExistence type="predicted"/>
<feature type="signal peptide" evidence="2">
    <location>
        <begin position="1"/>
        <end position="24"/>
    </location>
</feature>
<dbReference type="InterPro" id="IPR002925">
    <property type="entry name" value="Dienelactn_hydro"/>
</dbReference>
<dbReference type="InterPro" id="IPR029058">
    <property type="entry name" value="AB_hydrolase_fold"/>
</dbReference>
<organism evidence="4 5">
    <name type="scientific">Corallococcus aberystwythensis</name>
    <dbReference type="NCBI Taxonomy" id="2316722"/>
    <lineage>
        <taxon>Bacteria</taxon>
        <taxon>Pseudomonadati</taxon>
        <taxon>Myxococcota</taxon>
        <taxon>Myxococcia</taxon>
        <taxon>Myxococcales</taxon>
        <taxon>Cystobacterineae</taxon>
        <taxon>Myxococcaceae</taxon>
        <taxon>Corallococcus</taxon>
    </lineage>
</organism>
<dbReference type="PANTHER" id="PTHR43037">
    <property type="entry name" value="UNNAMED PRODUCT-RELATED"/>
    <property type="match status" value="1"/>
</dbReference>
<dbReference type="RefSeq" id="WP_120555622.1">
    <property type="nucleotide sequence ID" value="NZ_RAWK01000062.1"/>
</dbReference>
<keyword evidence="5" id="KW-1185">Reference proteome</keyword>
<protein>
    <recommendedName>
        <fullName evidence="3">Dienelactone hydrolase domain-containing protein</fullName>
    </recommendedName>
</protein>
<evidence type="ECO:0000313" key="4">
    <source>
        <dbReference type="EMBL" id="RKH68385.1"/>
    </source>
</evidence>